<keyword evidence="2 5" id="KW-0808">Transferase</keyword>
<evidence type="ECO:0000313" key="6">
    <source>
        <dbReference type="Proteomes" id="UP000679213"/>
    </source>
</evidence>
<dbReference type="PROSITE" id="PS51186">
    <property type="entry name" value="GNAT"/>
    <property type="match status" value="1"/>
</dbReference>
<dbReference type="EMBL" id="LR792632">
    <property type="protein sequence ID" value="CAB3287183.1"/>
    <property type="molecule type" value="Genomic_DNA"/>
</dbReference>
<dbReference type="Proteomes" id="UP000679213">
    <property type="component" value="Chromosome I"/>
</dbReference>
<dbReference type="RefSeq" id="WP_214400006.1">
    <property type="nucleotide sequence ID" value="NZ_LR792632.1"/>
</dbReference>
<evidence type="ECO:0000256" key="1">
    <source>
        <dbReference type="ARBA" id="ARBA00008694"/>
    </source>
</evidence>
<evidence type="ECO:0000259" key="4">
    <source>
        <dbReference type="PROSITE" id="PS51186"/>
    </source>
</evidence>
<dbReference type="CDD" id="cd04301">
    <property type="entry name" value="NAT_SF"/>
    <property type="match status" value="1"/>
</dbReference>
<dbReference type="FunFam" id="3.40.630.30:FF:000282">
    <property type="entry name" value="GCN5-related N-acetyltransferase"/>
    <property type="match status" value="1"/>
</dbReference>
<evidence type="ECO:0000256" key="3">
    <source>
        <dbReference type="ARBA" id="ARBA00023315"/>
    </source>
</evidence>
<dbReference type="GO" id="GO:0016747">
    <property type="term" value="F:acyltransferase activity, transferring groups other than amino-acyl groups"/>
    <property type="evidence" value="ECO:0007669"/>
    <property type="project" value="InterPro"/>
</dbReference>
<dbReference type="InterPro" id="IPR051556">
    <property type="entry name" value="N-term/lysine_N-AcTrnsfr"/>
</dbReference>
<dbReference type="InterPro" id="IPR016181">
    <property type="entry name" value="Acyl_CoA_acyltransferase"/>
</dbReference>
<dbReference type="AlphaFoldDB" id="A0A8D6PP87"/>
<dbReference type="Gene3D" id="3.40.630.30">
    <property type="match status" value="1"/>
</dbReference>
<dbReference type="InterPro" id="IPR000182">
    <property type="entry name" value="GNAT_dom"/>
</dbReference>
<keyword evidence="6" id="KW-1185">Reference proteome</keyword>
<sequence>MRVNLKLKLDIPKEVCKSLEVDNYIKDDITIKLQCEKEPILYVKTHSIGSLKSILDDFFRCLDASIKIYDLTKKDKDEKLVIRNVTKDDLDSFLNLYFKAYRGFDKYYYKTRRWAKWYFKWLMKRDKDGFFVCEINNKPVGFIGCDCNWISNIEKRDVAEIHEIFVDPDYRGRGIGKLLMNKAIDYAKKRGKDLVELWVGVENKNAREFYKKLGFEEKEVVKEWLRMIKRL</sequence>
<organism evidence="5 6">
    <name type="scientific">Methanocaldococcus lauensis</name>
    <dbReference type="NCBI Taxonomy" id="2546128"/>
    <lineage>
        <taxon>Archaea</taxon>
        <taxon>Methanobacteriati</taxon>
        <taxon>Methanobacteriota</taxon>
        <taxon>Methanomada group</taxon>
        <taxon>Methanococci</taxon>
        <taxon>Methanococcales</taxon>
        <taxon>Methanocaldococcaceae</taxon>
        <taxon>Methanocaldococcus</taxon>
    </lineage>
</organism>
<dbReference type="NCBIfam" id="NF011470">
    <property type="entry name" value="PRK14887.1"/>
    <property type="match status" value="1"/>
</dbReference>
<gene>
    <name evidence="5" type="ORF">MLAUSG7_0067</name>
</gene>
<dbReference type="PANTHER" id="PTHR42919">
    <property type="entry name" value="N-ALPHA-ACETYLTRANSFERASE"/>
    <property type="match status" value="1"/>
</dbReference>
<feature type="domain" description="N-acetyltransferase" evidence="4">
    <location>
        <begin position="80"/>
        <end position="231"/>
    </location>
</feature>
<evidence type="ECO:0000313" key="5">
    <source>
        <dbReference type="EMBL" id="CAB3287183.1"/>
    </source>
</evidence>
<protein>
    <submittedName>
        <fullName evidence="5">GCN5-related N-acetyltransferase</fullName>
    </submittedName>
</protein>
<dbReference type="SUPFAM" id="SSF55729">
    <property type="entry name" value="Acyl-CoA N-acyltransferases (Nat)"/>
    <property type="match status" value="1"/>
</dbReference>
<evidence type="ECO:0000256" key="2">
    <source>
        <dbReference type="ARBA" id="ARBA00022679"/>
    </source>
</evidence>
<dbReference type="GeneID" id="65882874"/>
<name>A0A8D6PP87_9EURY</name>
<keyword evidence="3" id="KW-0012">Acyltransferase</keyword>
<dbReference type="Pfam" id="PF00583">
    <property type="entry name" value="Acetyltransf_1"/>
    <property type="match status" value="1"/>
</dbReference>
<reference evidence="5 6" key="1">
    <citation type="submission" date="2020-04" db="EMBL/GenBank/DDBJ databases">
        <authorList>
            <consortium name="Genoscope - CEA"/>
            <person name="William W."/>
        </authorList>
    </citation>
    <scope>NUCLEOTIDE SEQUENCE [LARGE SCALE GENOMIC DNA]</scope>
    <source>
        <strain evidence="5 6">SG7</strain>
    </source>
</reference>
<comment type="similarity">
    <text evidence="1">Belongs to the acetyltransferase family.</text>
</comment>
<dbReference type="KEGG" id="mesg:MLAUSG7_0067"/>
<proteinExistence type="inferred from homology"/>
<accession>A0A8D6PP87</accession>
<dbReference type="PANTHER" id="PTHR42919:SF35">
    <property type="entry name" value="N-ACETYLTRANSFERASE DOMAIN-CONTAINING PROTEIN"/>
    <property type="match status" value="1"/>
</dbReference>